<keyword evidence="7 14" id="KW-1133">Transmembrane helix</keyword>
<keyword evidence="11 14" id="KW-0472">Membrane</keyword>
<evidence type="ECO:0000256" key="1">
    <source>
        <dbReference type="ARBA" id="ARBA00004141"/>
    </source>
</evidence>
<dbReference type="GO" id="GO:0016717">
    <property type="term" value="F:oxidoreductase activity, acting on paired donors, with oxidation of a pair of donors resulting in the reduction of molecular oxygen to two molecules of water"/>
    <property type="evidence" value="ECO:0007669"/>
    <property type="project" value="InterPro"/>
</dbReference>
<dbReference type="InterPro" id="IPR015876">
    <property type="entry name" value="Acyl-CoA_DS"/>
</dbReference>
<dbReference type="GO" id="GO:0005789">
    <property type="term" value="C:endoplasmic reticulum membrane"/>
    <property type="evidence" value="ECO:0007669"/>
    <property type="project" value="TreeGrafter"/>
</dbReference>
<proteinExistence type="inferred from homology"/>
<dbReference type="AlphaFoldDB" id="A0A6J1H566"/>
<evidence type="ECO:0000256" key="2">
    <source>
        <dbReference type="ARBA" id="ARBA00005189"/>
    </source>
</evidence>
<evidence type="ECO:0000256" key="3">
    <source>
        <dbReference type="ARBA" id="ARBA00009295"/>
    </source>
</evidence>
<evidence type="ECO:0000313" key="17">
    <source>
        <dbReference type="RefSeq" id="XP_022959667.1"/>
    </source>
</evidence>
<evidence type="ECO:0000259" key="15">
    <source>
        <dbReference type="Pfam" id="PF00487"/>
    </source>
</evidence>
<reference evidence="17" key="1">
    <citation type="submission" date="2025-08" db="UniProtKB">
        <authorList>
            <consortium name="RefSeq"/>
        </authorList>
    </citation>
    <scope>IDENTIFICATION</scope>
    <source>
        <tissue evidence="17">Young leaves</tissue>
    </source>
</reference>
<dbReference type="Proteomes" id="UP000504609">
    <property type="component" value="Unplaced"/>
</dbReference>
<evidence type="ECO:0000256" key="14">
    <source>
        <dbReference type="SAM" id="Phobius"/>
    </source>
</evidence>
<evidence type="ECO:0000256" key="5">
    <source>
        <dbReference type="ARBA" id="ARBA00022692"/>
    </source>
</evidence>
<keyword evidence="4 13" id="KW-0444">Lipid biosynthesis</keyword>
<feature type="transmembrane region" description="Helical" evidence="14">
    <location>
        <begin position="31"/>
        <end position="48"/>
    </location>
</feature>
<dbReference type="RefSeq" id="XP_022959667.1">
    <property type="nucleotide sequence ID" value="XM_023103899.1"/>
</dbReference>
<dbReference type="PANTHER" id="PTHR11351">
    <property type="entry name" value="ACYL-COA DESATURASE"/>
    <property type="match status" value="1"/>
</dbReference>
<organism evidence="16 17">
    <name type="scientific">Cucurbita moschata</name>
    <name type="common">Winter crookneck squash</name>
    <name type="synonym">Cucurbita pepo var. moschata</name>
    <dbReference type="NCBI Taxonomy" id="3662"/>
    <lineage>
        <taxon>Eukaryota</taxon>
        <taxon>Viridiplantae</taxon>
        <taxon>Streptophyta</taxon>
        <taxon>Embryophyta</taxon>
        <taxon>Tracheophyta</taxon>
        <taxon>Spermatophyta</taxon>
        <taxon>Magnoliopsida</taxon>
        <taxon>eudicotyledons</taxon>
        <taxon>Gunneridae</taxon>
        <taxon>Pentapetalae</taxon>
        <taxon>rosids</taxon>
        <taxon>fabids</taxon>
        <taxon>Cucurbitales</taxon>
        <taxon>Cucurbitaceae</taxon>
        <taxon>Cucurbiteae</taxon>
        <taxon>Cucurbita</taxon>
    </lineage>
</organism>
<keyword evidence="12 13" id="KW-0275">Fatty acid biosynthesis</keyword>
<feature type="domain" description="Fatty acid desaturase" evidence="15">
    <location>
        <begin position="51"/>
        <end position="284"/>
    </location>
</feature>
<keyword evidence="16" id="KW-1185">Reference proteome</keyword>
<comment type="domain">
    <text evidence="13">The histidine box domains are involved in binding the catalytic metal ions.</text>
</comment>
<evidence type="ECO:0000256" key="8">
    <source>
        <dbReference type="ARBA" id="ARBA00023002"/>
    </source>
</evidence>
<keyword evidence="10" id="KW-0443">Lipid metabolism</keyword>
<dbReference type="PANTHER" id="PTHR11351:SF31">
    <property type="entry name" value="DESATURASE 1, ISOFORM A-RELATED"/>
    <property type="match status" value="1"/>
</dbReference>
<dbReference type="CDD" id="cd03505">
    <property type="entry name" value="Delta9-FADS-like"/>
    <property type="match status" value="1"/>
</dbReference>
<evidence type="ECO:0000256" key="6">
    <source>
        <dbReference type="ARBA" id="ARBA00022832"/>
    </source>
</evidence>
<accession>A0A6J1H566</accession>
<dbReference type="KEGG" id="cmos:111460678"/>
<evidence type="ECO:0000256" key="13">
    <source>
        <dbReference type="RuleBase" id="RU000581"/>
    </source>
</evidence>
<feature type="transmembrane region" description="Helical" evidence="14">
    <location>
        <begin position="192"/>
        <end position="214"/>
    </location>
</feature>
<keyword evidence="8 13" id="KW-0560">Oxidoreductase</keyword>
<comment type="pathway">
    <text evidence="2">Lipid metabolism.</text>
</comment>
<evidence type="ECO:0000256" key="7">
    <source>
        <dbReference type="ARBA" id="ARBA00022989"/>
    </source>
</evidence>
<dbReference type="GO" id="GO:0042761">
    <property type="term" value="P:very long-chain fatty acid biosynthetic process"/>
    <property type="evidence" value="ECO:0007669"/>
    <property type="project" value="TreeGrafter"/>
</dbReference>
<keyword evidence="5 13" id="KW-0812">Transmembrane</keyword>
<evidence type="ECO:0000256" key="12">
    <source>
        <dbReference type="ARBA" id="ARBA00023160"/>
    </source>
</evidence>
<dbReference type="InterPro" id="IPR005804">
    <property type="entry name" value="FA_desaturase_dom"/>
</dbReference>
<sequence length="316" mass="37048">MEATKQEPKDMVINSPPSLFRRKKWTKLDKNLALVFLILHLLCVFAPFCFTWGRFFLAILLANLTGIGISVSYHRNLAHRSFKLPKWLEYSLAYCGAHALQGDPIDWVSTHRCHHRYVDSERDPHSPIYGFWFSQIMWLFDSYNLTKKVCPNYNTSQKIERGKFMSFMKHGYPDNVNDLLNQSFYKFMHRTYFLHPLALMALLYAIGGAPFIIWGMSVRFVLSLHITSMVNSVCHIWGKQPWNTGDMSRNNWLVALFTFGEGWHNNHHAFEYSARHGHEWWQIDFGWYIIKLLQVIGLATHVKLPSQNYKQKLAAD</sequence>
<evidence type="ECO:0000313" key="16">
    <source>
        <dbReference type="Proteomes" id="UP000504609"/>
    </source>
</evidence>
<evidence type="ECO:0000256" key="4">
    <source>
        <dbReference type="ARBA" id="ARBA00022516"/>
    </source>
</evidence>
<dbReference type="GeneID" id="111460678"/>
<protein>
    <submittedName>
        <fullName evidence="17">Palmitoyl-monogalactosyldiacylglycerol delta-7 desaturase, chloroplastic-like</fullName>
    </submittedName>
</protein>
<dbReference type="Pfam" id="PF00487">
    <property type="entry name" value="FA_desaturase"/>
    <property type="match status" value="1"/>
</dbReference>
<feature type="transmembrane region" description="Helical" evidence="14">
    <location>
        <begin position="54"/>
        <end position="73"/>
    </location>
</feature>
<dbReference type="PRINTS" id="PR00075">
    <property type="entry name" value="FACDDSATRASE"/>
</dbReference>
<comment type="similarity">
    <text evidence="3 13">Belongs to the fatty acid desaturase type 1 family.</text>
</comment>
<comment type="cofactor">
    <cofactor evidence="13">
        <name>Fe(2+)</name>
        <dbReference type="ChEBI" id="CHEBI:29033"/>
    </cofactor>
</comment>
<gene>
    <name evidence="17" type="primary">LOC111460678</name>
</gene>
<evidence type="ECO:0000256" key="10">
    <source>
        <dbReference type="ARBA" id="ARBA00023098"/>
    </source>
</evidence>
<evidence type="ECO:0000256" key="9">
    <source>
        <dbReference type="ARBA" id="ARBA00023004"/>
    </source>
</evidence>
<evidence type="ECO:0000256" key="11">
    <source>
        <dbReference type="ARBA" id="ARBA00023136"/>
    </source>
</evidence>
<comment type="subcellular location">
    <subcellularLocation>
        <location evidence="1">Membrane</location>
        <topology evidence="1">Multi-pass membrane protein</topology>
    </subcellularLocation>
</comment>
<name>A0A6J1H566_CUCMO</name>
<keyword evidence="6" id="KW-0276">Fatty acid metabolism</keyword>
<keyword evidence="9" id="KW-0408">Iron</keyword>